<sequence>MTMKKMNSKILIVSVLSGLMLFASACVKDLLEQEPTTELAANVFWKTEADATFALQGAYSSIRPLFDRDYYLDGHGEYFRTRGTSATSGNLRLGDAYHNGNYNPSGYAGSFDKMYRYLYGGVNRANYVIENVNKMMATAKPEAIPNLQLILGEARLLRGIVYFRLISMWGDVPYINKVIYDNSEVSGLSRAPIAQVKDSIMADFTYAFDKLPAKASATGRAGKPAALAFRGKLQLYWACWNKFGWPELDTFKPDANAAEVAYNGAAADFNKVINDYGLTLFRGGEPGEIDSLGKAEKLPNYYYLFTPLANNDPEIIMGFTHGGTGTAQGEELMRDVAGRSHEGSQCWVSPRYEIADRYQSTITGDFAPKLVPMNPATAGARTAPNSAVNPASYRNRDYRMKSSIMWDYEVSVGMISLKSTGWCPFIYKTWNQPVNINGVNYTTYNTDGSNSGYVLRKFLRNYAGQGRSDGDYNYPIMRLADVYLMYAEATNAVKGPQADAIALVDKVRRRGNLPPLKADKIASSAAFFSAIEQERIVELYGEGQRGFDIRRWRAMERIWGAPLTEGVWRIDTHGANIDRYFQNVSERVYQQNYIFRIPPGERDRNPNLTQNTPWL</sequence>
<gene>
    <name evidence="9" type="ORF">SAMN04487995_1711</name>
</gene>
<organism evidence="9 10">
    <name type="scientific">Dyadobacter koreensis</name>
    <dbReference type="NCBI Taxonomy" id="408657"/>
    <lineage>
        <taxon>Bacteria</taxon>
        <taxon>Pseudomonadati</taxon>
        <taxon>Bacteroidota</taxon>
        <taxon>Cytophagia</taxon>
        <taxon>Cytophagales</taxon>
        <taxon>Spirosomataceae</taxon>
        <taxon>Dyadobacter</taxon>
    </lineage>
</organism>
<dbReference type="GO" id="GO:0009279">
    <property type="term" value="C:cell outer membrane"/>
    <property type="evidence" value="ECO:0007669"/>
    <property type="project" value="UniProtKB-SubCell"/>
</dbReference>
<dbReference type="InterPro" id="IPR033985">
    <property type="entry name" value="SusD-like_N"/>
</dbReference>
<dbReference type="EMBL" id="FNXY01000002">
    <property type="protein sequence ID" value="SEI62397.1"/>
    <property type="molecule type" value="Genomic_DNA"/>
</dbReference>
<dbReference type="InterPro" id="IPR011990">
    <property type="entry name" value="TPR-like_helical_dom_sf"/>
</dbReference>
<dbReference type="Proteomes" id="UP000199532">
    <property type="component" value="Unassembled WGS sequence"/>
</dbReference>
<evidence type="ECO:0000256" key="5">
    <source>
        <dbReference type="ARBA" id="ARBA00023237"/>
    </source>
</evidence>
<evidence type="ECO:0000259" key="8">
    <source>
        <dbReference type="Pfam" id="PF14322"/>
    </source>
</evidence>
<comment type="similarity">
    <text evidence="2">Belongs to the SusD family.</text>
</comment>
<feature type="chain" id="PRO_5011457038" evidence="6">
    <location>
        <begin position="26"/>
        <end position="615"/>
    </location>
</feature>
<dbReference type="Pfam" id="PF14322">
    <property type="entry name" value="SusD-like_3"/>
    <property type="match status" value="1"/>
</dbReference>
<feature type="domain" description="SusD-like N-terminal" evidence="8">
    <location>
        <begin position="102"/>
        <end position="233"/>
    </location>
</feature>
<protein>
    <submittedName>
        <fullName evidence="9">Starch-binding associating with outer membrane</fullName>
    </submittedName>
</protein>
<evidence type="ECO:0000256" key="4">
    <source>
        <dbReference type="ARBA" id="ARBA00023136"/>
    </source>
</evidence>
<reference evidence="9 10" key="1">
    <citation type="submission" date="2016-10" db="EMBL/GenBank/DDBJ databases">
        <authorList>
            <person name="de Groot N.N."/>
        </authorList>
    </citation>
    <scope>NUCLEOTIDE SEQUENCE [LARGE SCALE GENOMIC DNA]</scope>
    <source>
        <strain evidence="9 10">DSM 19938</strain>
    </source>
</reference>
<dbReference type="PROSITE" id="PS51257">
    <property type="entry name" value="PROKAR_LIPOPROTEIN"/>
    <property type="match status" value="1"/>
</dbReference>
<evidence type="ECO:0000256" key="6">
    <source>
        <dbReference type="SAM" id="SignalP"/>
    </source>
</evidence>
<keyword evidence="3 6" id="KW-0732">Signal</keyword>
<comment type="subcellular location">
    <subcellularLocation>
        <location evidence="1">Cell outer membrane</location>
    </subcellularLocation>
</comment>
<dbReference type="AlphaFoldDB" id="A0A1H6SCC5"/>
<evidence type="ECO:0000256" key="3">
    <source>
        <dbReference type="ARBA" id="ARBA00022729"/>
    </source>
</evidence>
<evidence type="ECO:0000259" key="7">
    <source>
        <dbReference type="Pfam" id="PF07980"/>
    </source>
</evidence>
<keyword evidence="10" id="KW-1185">Reference proteome</keyword>
<evidence type="ECO:0000256" key="1">
    <source>
        <dbReference type="ARBA" id="ARBA00004442"/>
    </source>
</evidence>
<name>A0A1H6SCC5_9BACT</name>
<accession>A0A1H6SCC5</accession>
<proteinExistence type="inferred from homology"/>
<keyword evidence="4" id="KW-0472">Membrane</keyword>
<feature type="signal peptide" evidence="6">
    <location>
        <begin position="1"/>
        <end position="25"/>
    </location>
</feature>
<keyword evidence="5" id="KW-0998">Cell outer membrane</keyword>
<dbReference type="InterPro" id="IPR012944">
    <property type="entry name" value="SusD_RagB_dom"/>
</dbReference>
<evidence type="ECO:0000313" key="10">
    <source>
        <dbReference type="Proteomes" id="UP000199532"/>
    </source>
</evidence>
<evidence type="ECO:0000313" key="9">
    <source>
        <dbReference type="EMBL" id="SEI62397.1"/>
    </source>
</evidence>
<feature type="domain" description="RagB/SusD" evidence="7">
    <location>
        <begin position="390"/>
        <end position="614"/>
    </location>
</feature>
<dbReference type="STRING" id="408657.SAMN04487995_1711"/>
<dbReference type="Gene3D" id="1.25.40.390">
    <property type="match status" value="1"/>
</dbReference>
<evidence type="ECO:0000256" key="2">
    <source>
        <dbReference type="ARBA" id="ARBA00006275"/>
    </source>
</evidence>
<dbReference type="Pfam" id="PF07980">
    <property type="entry name" value="SusD_RagB"/>
    <property type="match status" value="1"/>
</dbReference>
<dbReference type="SUPFAM" id="SSF48452">
    <property type="entry name" value="TPR-like"/>
    <property type="match status" value="1"/>
</dbReference>